<dbReference type="Pfam" id="PF04965">
    <property type="entry name" value="GPW_gp25"/>
    <property type="match status" value="1"/>
</dbReference>
<organism evidence="2 3">
    <name type="scientific">Brucella anthropi (strain ATCC 49188 / DSM 6882 / CCUG 24695 / JCM 21032 / LMG 3331 / NBRC 15819 / NCTC 12168 / Alc 37)</name>
    <name type="common">Ochrobactrum anthropi</name>
    <dbReference type="NCBI Taxonomy" id="439375"/>
    <lineage>
        <taxon>Bacteria</taxon>
        <taxon>Pseudomonadati</taxon>
        <taxon>Pseudomonadota</taxon>
        <taxon>Alphaproteobacteria</taxon>
        <taxon>Hyphomicrobiales</taxon>
        <taxon>Brucellaceae</taxon>
        <taxon>Brucella/Ochrobactrum group</taxon>
        <taxon>Brucella</taxon>
    </lineage>
</organism>
<dbReference type="SUPFAM" id="SSF160719">
    <property type="entry name" value="gpW/gp25-like"/>
    <property type="match status" value="1"/>
</dbReference>
<dbReference type="STRING" id="439375.Oant_1499"/>
<feature type="domain" description="IraD/Gp25-like" evidence="1">
    <location>
        <begin position="22"/>
        <end position="105"/>
    </location>
</feature>
<dbReference type="KEGG" id="oan:Oant_1499"/>
<dbReference type="HOGENOM" id="CLU_133204_1_1_5"/>
<dbReference type="eggNOG" id="COG3628">
    <property type="taxonomic scope" value="Bacteria"/>
</dbReference>
<evidence type="ECO:0000313" key="2">
    <source>
        <dbReference type="EMBL" id="ABS14216.1"/>
    </source>
</evidence>
<evidence type="ECO:0000313" key="3">
    <source>
        <dbReference type="Proteomes" id="UP000002301"/>
    </source>
</evidence>
<name>A6WZ12_BRUA4</name>
<dbReference type="Proteomes" id="UP000002301">
    <property type="component" value="Chromosome 1"/>
</dbReference>
<dbReference type="EMBL" id="CP000758">
    <property type="protein sequence ID" value="ABS14216.1"/>
    <property type="molecule type" value="Genomic_DNA"/>
</dbReference>
<protein>
    <submittedName>
        <fullName evidence="2">GPW/gp25 family protein</fullName>
    </submittedName>
</protein>
<dbReference type="AlphaFoldDB" id="A6WZ12"/>
<reference evidence="2 3" key="1">
    <citation type="journal article" date="2011" name="J. Bacteriol.">
        <title>Genome of Ochrobactrum anthropi ATCC 49188 T, a versatile opportunistic pathogen and symbiont of several eukaryotic hosts.</title>
        <authorList>
            <person name="Chain P.S."/>
            <person name="Lang D.M."/>
            <person name="Comerci D.J."/>
            <person name="Malfatti S.A."/>
            <person name="Vergez L.M."/>
            <person name="Shin M."/>
            <person name="Ugalde R.A."/>
            <person name="Garcia E."/>
            <person name="Tolmasky M.E."/>
        </authorList>
    </citation>
    <scope>NUCLEOTIDE SEQUENCE [LARGE SCALE GENOMIC DNA]</scope>
    <source>
        <strain evidence="3">ATCC 49188 / DSM 6882 / CCUG 24695 / JCM 21032 / LMG 3331 / NBRC 15819 / NCTC 12168 / Alc 37</strain>
    </source>
</reference>
<accession>A6WZ12</accession>
<proteinExistence type="predicted"/>
<dbReference type="PATRIC" id="fig|439375.7.peg.1569"/>
<dbReference type="Gene3D" id="3.10.450.40">
    <property type="match status" value="1"/>
</dbReference>
<gene>
    <name evidence="2" type="ordered locus">Oant_1499</name>
</gene>
<evidence type="ECO:0000259" key="1">
    <source>
        <dbReference type="Pfam" id="PF04965"/>
    </source>
</evidence>
<dbReference type="RefSeq" id="WP_012091554.1">
    <property type="nucleotide sequence ID" value="NC_009667.1"/>
</dbReference>
<sequence length="137" mass="14932">MDNGAGYGVDRITGKPLGGWLHVEQSLEVIFTTAFSARVMRRWFGSLIPAILGENISSAVVLRLMVSIYAALEFEPRFSLTQIHVASTPDELRQGELRLVIEGQYRPRGHLGDFTVQGAKRVVVEAGSGGFVSLSSL</sequence>
<dbReference type="InterPro" id="IPR007048">
    <property type="entry name" value="IraD/Gp25-like"/>
</dbReference>
<keyword evidence="3" id="KW-1185">Reference proteome</keyword>